<name>A0ABV8CYQ9_9STRE</name>
<sequence length="392" mass="44752">MKKQEWLELFASVNGRWPSPEELKAAMDQGVVTDAAEVTNGVADREEIRTKIEKIANQNVKEEPKEPIFHREMAMEKNQKQEVVSSESEQELSAAAQSQSVADSEKTIEKAGETASQPAASHRSSFGGVHEVHQAPSQLAVASQEVEQSDMTSPSSQGYTFSSQSESVSLSKKQARWPKVLGGLVAFLLLLLAGAGGYAWWRYDSGKIEGAWQLTQWSYYNQKDREWVDVLKRYKDRDYTYSDFVTIDENRNFQEDSYFYANDYKNYPYLSLGSYLDDVYQVNQWDKNIKIGQSSQSYERQVTKILKNDLKGYYNSVKTADVNDDIDGIVANYDYSRDYTVKGNRLTIITKDQNGKVISKAVYQRLSDSKARKLKKTFNNVKKKFEDNYNID</sequence>
<evidence type="ECO:0000256" key="1">
    <source>
        <dbReference type="SAM" id="MobiDB-lite"/>
    </source>
</evidence>
<keyword evidence="2" id="KW-1133">Transmembrane helix</keyword>
<feature type="region of interest" description="Disordered" evidence="1">
    <location>
        <begin position="72"/>
        <end position="160"/>
    </location>
</feature>
<dbReference type="EMBL" id="JBHSAC010000010">
    <property type="protein sequence ID" value="MFC3931398.1"/>
    <property type="molecule type" value="Genomic_DNA"/>
</dbReference>
<proteinExistence type="predicted"/>
<evidence type="ECO:0000313" key="4">
    <source>
        <dbReference type="Proteomes" id="UP001595901"/>
    </source>
</evidence>
<feature type="compositionally biased region" description="Basic and acidic residues" evidence="1">
    <location>
        <begin position="103"/>
        <end position="112"/>
    </location>
</feature>
<gene>
    <name evidence="3" type="ORF">ACFOSE_01095</name>
</gene>
<dbReference type="RefSeq" id="WP_380429369.1">
    <property type="nucleotide sequence ID" value="NZ_JBHSAC010000010.1"/>
</dbReference>
<keyword evidence="4" id="KW-1185">Reference proteome</keyword>
<feature type="compositionally biased region" description="Polar residues" evidence="1">
    <location>
        <begin position="114"/>
        <end position="124"/>
    </location>
</feature>
<reference evidence="4" key="1">
    <citation type="journal article" date="2019" name="Int. J. Syst. Evol. Microbiol.">
        <title>The Global Catalogue of Microorganisms (GCM) 10K type strain sequencing project: providing services to taxonomists for standard genome sequencing and annotation.</title>
        <authorList>
            <consortium name="The Broad Institute Genomics Platform"/>
            <consortium name="The Broad Institute Genome Sequencing Center for Infectious Disease"/>
            <person name="Wu L."/>
            <person name="Ma J."/>
        </authorList>
    </citation>
    <scope>NUCLEOTIDE SEQUENCE [LARGE SCALE GENOMIC DNA]</scope>
    <source>
        <strain evidence="4">CCUG 58728</strain>
    </source>
</reference>
<accession>A0ABV8CYQ9</accession>
<organism evidence="3 4">
    <name type="scientific">Streptococcus dentapri</name>
    <dbReference type="NCBI Taxonomy" id="573564"/>
    <lineage>
        <taxon>Bacteria</taxon>
        <taxon>Bacillati</taxon>
        <taxon>Bacillota</taxon>
        <taxon>Bacilli</taxon>
        <taxon>Lactobacillales</taxon>
        <taxon>Streptococcaceae</taxon>
        <taxon>Streptococcus</taxon>
    </lineage>
</organism>
<feature type="compositionally biased region" description="Low complexity" evidence="1">
    <location>
        <begin position="81"/>
        <end position="102"/>
    </location>
</feature>
<keyword evidence="2" id="KW-0812">Transmembrane</keyword>
<evidence type="ECO:0000256" key="2">
    <source>
        <dbReference type="SAM" id="Phobius"/>
    </source>
</evidence>
<keyword evidence="2" id="KW-0472">Membrane</keyword>
<comment type="caution">
    <text evidence="3">The sequence shown here is derived from an EMBL/GenBank/DDBJ whole genome shotgun (WGS) entry which is preliminary data.</text>
</comment>
<dbReference type="Proteomes" id="UP001595901">
    <property type="component" value="Unassembled WGS sequence"/>
</dbReference>
<evidence type="ECO:0000313" key="3">
    <source>
        <dbReference type="EMBL" id="MFC3931398.1"/>
    </source>
</evidence>
<feature type="transmembrane region" description="Helical" evidence="2">
    <location>
        <begin position="180"/>
        <end position="201"/>
    </location>
</feature>
<feature type="compositionally biased region" description="Polar residues" evidence="1">
    <location>
        <begin position="135"/>
        <end position="160"/>
    </location>
</feature>
<protein>
    <submittedName>
        <fullName evidence="3">Uncharacterized protein</fullName>
    </submittedName>
</protein>